<sequence length="79" mass="8719">MSTELPEILRGREWRHVATARFVRSDGIAIHQIKGGKWTFIVPDGLVTLRAAARAFATAGAAATFLKKNYPLQPETKNV</sequence>
<dbReference type="EMBL" id="JARYGZ010000007">
    <property type="protein sequence ID" value="MDH7641172.1"/>
    <property type="molecule type" value="Genomic_DNA"/>
</dbReference>
<dbReference type="RefSeq" id="WP_281046511.1">
    <property type="nucleotide sequence ID" value="NZ_JARYGZ010000007.1"/>
</dbReference>
<proteinExistence type="predicted"/>
<evidence type="ECO:0000313" key="1">
    <source>
        <dbReference type="EMBL" id="MDH7641172.1"/>
    </source>
</evidence>
<reference evidence="1" key="1">
    <citation type="submission" date="2023-04" db="EMBL/GenBank/DDBJ databases">
        <title>Sphingomonas sp. MAHUQ-71 isolated from rice field.</title>
        <authorList>
            <person name="Huq M.A."/>
        </authorList>
    </citation>
    <scope>NUCLEOTIDE SEQUENCE</scope>
    <source>
        <strain evidence="1">MAHUQ-71</strain>
    </source>
</reference>
<evidence type="ECO:0008006" key="3">
    <source>
        <dbReference type="Google" id="ProtNLM"/>
    </source>
</evidence>
<accession>A0ABT6N7R9</accession>
<gene>
    <name evidence="1" type="ORF">QGN17_20725</name>
</gene>
<protein>
    <recommendedName>
        <fullName evidence="3">DUF4224 domain-containing protein</fullName>
    </recommendedName>
</protein>
<dbReference type="Proteomes" id="UP001160625">
    <property type="component" value="Unassembled WGS sequence"/>
</dbReference>
<keyword evidence="2" id="KW-1185">Reference proteome</keyword>
<comment type="caution">
    <text evidence="1">The sequence shown here is derived from an EMBL/GenBank/DDBJ whole genome shotgun (WGS) entry which is preliminary data.</text>
</comment>
<evidence type="ECO:0000313" key="2">
    <source>
        <dbReference type="Proteomes" id="UP001160625"/>
    </source>
</evidence>
<name>A0ABT6N7R9_9SPHN</name>
<organism evidence="1 2">
    <name type="scientific">Sphingomonas oryzagri</name>
    <dbReference type="NCBI Taxonomy" id="3042314"/>
    <lineage>
        <taxon>Bacteria</taxon>
        <taxon>Pseudomonadati</taxon>
        <taxon>Pseudomonadota</taxon>
        <taxon>Alphaproteobacteria</taxon>
        <taxon>Sphingomonadales</taxon>
        <taxon>Sphingomonadaceae</taxon>
        <taxon>Sphingomonas</taxon>
    </lineage>
</organism>